<dbReference type="AlphaFoldDB" id="A0A0K2TVE2"/>
<name>A0A0K2TVE2_LEPSM</name>
<organism evidence="1">
    <name type="scientific">Lepeophtheirus salmonis</name>
    <name type="common">Salmon louse</name>
    <name type="synonym">Caligus salmonis</name>
    <dbReference type="NCBI Taxonomy" id="72036"/>
    <lineage>
        <taxon>Eukaryota</taxon>
        <taxon>Metazoa</taxon>
        <taxon>Ecdysozoa</taxon>
        <taxon>Arthropoda</taxon>
        <taxon>Crustacea</taxon>
        <taxon>Multicrustacea</taxon>
        <taxon>Hexanauplia</taxon>
        <taxon>Copepoda</taxon>
        <taxon>Siphonostomatoida</taxon>
        <taxon>Caligidae</taxon>
        <taxon>Lepeophtheirus</taxon>
    </lineage>
</organism>
<proteinExistence type="predicted"/>
<dbReference type="OrthoDB" id="10606660at2759"/>
<sequence length="115" mass="13024">MNPMKSVRKMDLKVYEKTVRRRTKDLRGISYVRRRRQLLTEVEKVSRIEKGTNLLSCLKTDRSTFRVFSDEKIGARSTLSISGCGRCEFAGPEPPGLWGAIEKKACATSHHNVGP</sequence>
<dbReference type="EMBL" id="HACA01012593">
    <property type="protein sequence ID" value="CDW29954.1"/>
    <property type="molecule type" value="Transcribed_RNA"/>
</dbReference>
<evidence type="ECO:0000313" key="1">
    <source>
        <dbReference type="EMBL" id="CDW29954.1"/>
    </source>
</evidence>
<accession>A0A0K2TVE2</accession>
<protein>
    <submittedName>
        <fullName evidence="1">Uncharacterized protein</fullName>
    </submittedName>
</protein>
<dbReference type="EMBL" id="HACA01012594">
    <property type="protein sequence ID" value="CDW29955.1"/>
    <property type="molecule type" value="Transcribed_RNA"/>
</dbReference>
<reference evidence="1" key="1">
    <citation type="submission" date="2014-05" db="EMBL/GenBank/DDBJ databases">
        <authorList>
            <person name="Chronopoulou M."/>
        </authorList>
    </citation>
    <scope>NUCLEOTIDE SEQUENCE</scope>
    <source>
        <tissue evidence="1">Whole organism</tissue>
    </source>
</reference>